<dbReference type="AlphaFoldDB" id="A0AAV9X4F1"/>
<reference evidence="2 3" key="1">
    <citation type="submission" date="2019-10" db="EMBL/GenBank/DDBJ databases">
        <authorList>
            <person name="Palmer J.M."/>
        </authorList>
    </citation>
    <scope>NUCLEOTIDE SEQUENCE [LARGE SCALE GENOMIC DNA]</scope>
    <source>
        <strain evidence="2 3">TWF694</strain>
    </source>
</reference>
<feature type="compositionally biased region" description="Basic and acidic residues" evidence="1">
    <location>
        <begin position="174"/>
        <end position="196"/>
    </location>
</feature>
<keyword evidence="3" id="KW-1185">Reference proteome</keyword>
<feature type="region of interest" description="Disordered" evidence="1">
    <location>
        <begin position="63"/>
        <end position="127"/>
    </location>
</feature>
<gene>
    <name evidence="2" type="ORF">TWF694_001945</name>
</gene>
<proteinExistence type="predicted"/>
<dbReference type="EMBL" id="JAVHJO010000010">
    <property type="protein sequence ID" value="KAK6535490.1"/>
    <property type="molecule type" value="Genomic_DNA"/>
</dbReference>
<feature type="compositionally biased region" description="Basic residues" evidence="1">
    <location>
        <begin position="105"/>
        <end position="117"/>
    </location>
</feature>
<evidence type="ECO:0000313" key="2">
    <source>
        <dbReference type="EMBL" id="KAK6535490.1"/>
    </source>
</evidence>
<organism evidence="2 3">
    <name type="scientific">Orbilia ellipsospora</name>
    <dbReference type="NCBI Taxonomy" id="2528407"/>
    <lineage>
        <taxon>Eukaryota</taxon>
        <taxon>Fungi</taxon>
        <taxon>Dikarya</taxon>
        <taxon>Ascomycota</taxon>
        <taxon>Pezizomycotina</taxon>
        <taxon>Orbiliomycetes</taxon>
        <taxon>Orbiliales</taxon>
        <taxon>Orbiliaceae</taxon>
        <taxon>Orbilia</taxon>
    </lineage>
</organism>
<feature type="compositionally biased region" description="Polar residues" evidence="1">
    <location>
        <begin position="259"/>
        <end position="274"/>
    </location>
</feature>
<accession>A0AAV9X4F1</accession>
<feature type="compositionally biased region" description="Basic and acidic residues" evidence="1">
    <location>
        <begin position="230"/>
        <end position="253"/>
    </location>
</feature>
<dbReference type="Proteomes" id="UP001365542">
    <property type="component" value="Unassembled WGS sequence"/>
</dbReference>
<comment type="caution">
    <text evidence="2">The sequence shown here is derived from an EMBL/GenBank/DDBJ whole genome shotgun (WGS) entry which is preliminary data.</text>
</comment>
<evidence type="ECO:0000256" key="1">
    <source>
        <dbReference type="SAM" id="MobiDB-lite"/>
    </source>
</evidence>
<feature type="region of interest" description="Disordered" evidence="1">
    <location>
        <begin position="220"/>
        <end position="284"/>
    </location>
</feature>
<sequence length="316" mass="35861">MDSLSMLFPRNRRTARCSSRDFGAVARLATSPLSLSLPVLQFELGEDLFNILNHSLGNCATTKRRQKKTAMDEAPQSPSDAKSKQQDEQIEEIKETKETKEAKTERRKQKKKAKLTKPQKTEQYHHTPSFAAQSFALTATPDAFLRTQTRKRSHPILDLKKPRRAPSPNIIQPFDERSSGEYERYSAKTPTRDSRSPKLPTNRFMPASPHYELFSSTILGQQTPGVPGRRAPEVKDSTTRGRPDWSEMDEKVSQKQLRRTNSVMTSSTKSSNPRQRPRSQGVDLATVLKGNTVLQKPKDDESVRHVRGCAPWHIRV</sequence>
<protein>
    <submittedName>
        <fullName evidence="2">Uncharacterized protein</fullName>
    </submittedName>
</protein>
<name>A0AAV9X4F1_9PEZI</name>
<feature type="compositionally biased region" description="Basic and acidic residues" evidence="1">
    <location>
        <begin position="81"/>
        <end position="104"/>
    </location>
</feature>
<feature type="region of interest" description="Disordered" evidence="1">
    <location>
        <begin position="148"/>
        <end position="201"/>
    </location>
</feature>
<evidence type="ECO:0000313" key="3">
    <source>
        <dbReference type="Proteomes" id="UP001365542"/>
    </source>
</evidence>